<comment type="pathway">
    <text evidence="2">Protein modification; protein ubiquitination.</text>
</comment>
<sequence>MSSLHIKSKFDSEFRRFSLPINTDNLMSYLEFRSFIETVHSLHSIPFTLSYTSYSGDLLPITNNDNFRKSLESSRPYLQLLVQRKGESWEEKYGYGTESSDKRRRGLASVLIPTSTGRGSNKWNYNISNPEDFRQVAQVIDVDIVPVTHRRVRLCKYGSSDRSLGFYIRDGTSLRMTSQGPIKCDGIFISRLLEGGLAESTGLLGVGDEVVEVNGIEVHGKTLDQVADMMVANAHNLIITIKPANQRNSLQRADKNRTFAYQNENRNTSSFSNELNGIPTTNGSSGRVYPANQITTLTSNNKHFPSQNERQKRLLYYNDIINDEEDNCDDGEGEEDEIVDHTQTSLKIPMNNSNQATLDVQRNALQDELREHLDTWVNQNENADWDVNPLLRKIAELLEESTNDFMQNNPDPMDDRHPLKSQPSHPLGHLLKMITRVESFVNKCWKNYVIDVVNFISYFLVISYLLARDNIERNVLAARLIINLLPGIDTNVVLADADSLINQLFRWAENSESRELRTYSMALLGAAMGAEQAHQYRQNNTILIPIALQRLRDLHAEMLKNNQAKIDESITEVNKRSNLKSTPTNFAHMRVLEHHEIGEFAFPLQPSSSSRKRSGQFRHIEGEHSPPPKRPPSSPTNHKVETQQNSIRNSSKASSDISSYTNSNATNDVVSPPADFITEATGFAINYYDEFQGVGCNSNSSWRQTMQPIIVGAPHRLFPLSIEMEQRLILHYLGPTSEYQDNLSIVLEHHALDVVLSYLSVEGFRHTCWDIRLLFDAIRYISSLLIHRKFAWEFISANGIQKLLMINRQSLALTAVATCLYYLAYSSDIMEKVCHLPDSLLNEMVDYSLYALDHSHESGRASIAMFLAYALQFRAILDRFDQRDGLRRLYNYVSTLTILQRNDIDEDDLINDEHYIQSIATIRNAIFAFRTYLSSHVFLKMESMKQRSQLGRSSHHMHYYQGRRLPIIPHAIPNIAHPHSKPMALDEETEKGCIEYLLSTQCMLHPHQHNWKPVEDMRVLGVFRLLFNLISKYPDWCHWERQGKADTLKLVLEVLRLATVSPKVQLDSCETMMIRQTPMQGLGKNPNDLILEMADGELINDSQIQRLCLEILLNCLCGPTDQDNYLGLHYRFTSDFDRDILPKELADKLSSVFDKQGNLALAPSHLKPTSNTLSGHRRPLLTRACTQPGTTSELIINKGKGVRLFLVPTQILYILWKCAQQNNAIMVLTSLLHKQSPATEADLLRELACRALNGIARFEPIRQILSKLPIIAANELNALMQTPILLEKRIEHNRFCEQARLLIECVSQTKLQDFTTMEMTQENLWRSAVVAQTRIKFNEKELLQLIYQHLTDVGFKKTARQLQIEAELPNFPASRIPSTPASLPGFLPRQNPTSFANVIARRIMKLDSLNYAQLHLATHNHVSIENSPTSNTLTRVHPTLINNAINTTAIGSRIPIKILNIPTTPITTTDNNSGNALLPFSSANYSDVRTPIIGGGYSSNSNLGPSVSTSSISFSLKVRPHKSLSDIVHSYFRNEHAIPHRCPEPKLLYSPPSNFVNRLRFRSNPPYRCTMEALRREDRRLVFSRFRQSKTFIEENETFTCCQLSHNDEHVFLGTYAGEIHHSSITSIRPSKNRLMLTSSAFVKPFSVLWHLESNNITMSERLMEFKEDQFVEFGNLSTNQIVGTQGPKAIVYDTETSSPVVVLFDERLANHYTRNHAYFDPMDELILNDGILFDPRIGPHGRVVHKFDKMNLDNSGVFHPRGTEVIINREVWDLRTRRLMHTVPALNQCQLAFNPTGSIMFGIVHQDAASEIDDRFFHIFGNFFRTFDSTNYEVISTHDTRKPLLDLCTSHSDNFVGVVEISRNTDEDTNLFKLYEIGRRREVDEEEDDDQDEQNPEEEEDDDIYTSSSAETVTSTATVHDDDDERNSDSGGELVSKFCLYVIERTKSTQSIEDVEELFGDIEDDGSTNEQDDDHNEIDYLDELENAANNDDDFDSSYSDEDFQTDSNDDYSL</sequence>
<dbReference type="InterPro" id="IPR033270">
    <property type="entry name" value="VPRBP/DCAF1"/>
</dbReference>
<dbReference type="PROSITE" id="PS50896">
    <property type="entry name" value="LISH"/>
    <property type="match status" value="1"/>
</dbReference>
<evidence type="ECO:0000259" key="7">
    <source>
        <dbReference type="PROSITE" id="PS50106"/>
    </source>
</evidence>
<accession>A0A8S9ZTL2</accession>
<dbReference type="Pfam" id="PF00564">
    <property type="entry name" value="PB1"/>
    <property type="match status" value="1"/>
</dbReference>
<dbReference type="SUPFAM" id="SSF54277">
    <property type="entry name" value="CAD &amp; PB1 domains"/>
    <property type="match status" value="1"/>
</dbReference>
<feature type="compositionally biased region" description="Polar residues" evidence="6">
    <location>
        <begin position="642"/>
        <end position="669"/>
    </location>
</feature>
<comment type="similarity">
    <text evidence="3">Belongs to the VPRBP/DCAF1 family.</text>
</comment>
<dbReference type="SMART" id="SM00666">
    <property type="entry name" value="PB1"/>
    <property type="match status" value="1"/>
</dbReference>
<evidence type="ECO:0000313" key="10">
    <source>
        <dbReference type="Proteomes" id="UP000605970"/>
    </source>
</evidence>
<evidence type="ECO:0000256" key="3">
    <source>
        <dbReference type="ARBA" id="ARBA00008845"/>
    </source>
</evidence>
<feature type="region of interest" description="Disordered" evidence="6">
    <location>
        <begin position="1951"/>
        <end position="2014"/>
    </location>
</feature>
<dbReference type="InterPro" id="IPR016024">
    <property type="entry name" value="ARM-type_fold"/>
</dbReference>
<reference evidence="9" key="1">
    <citation type="journal article" date="2020" name="Ecol. Evol.">
        <title>Genome structure and content of the rice root-knot nematode (Meloidogyne graminicola).</title>
        <authorList>
            <person name="Phan N.T."/>
            <person name="Danchin E.G.J."/>
            <person name="Klopp C."/>
            <person name="Perfus-Barbeoch L."/>
            <person name="Kozlowski D.K."/>
            <person name="Koutsovoulos G.D."/>
            <person name="Lopez-Roques C."/>
            <person name="Bouchez O."/>
            <person name="Zahm M."/>
            <person name="Besnard G."/>
            <person name="Bellafiore S."/>
        </authorList>
    </citation>
    <scope>NUCLEOTIDE SEQUENCE</scope>
    <source>
        <strain evidence="9">VN-18</strain>
    </source>
</reference>
<dbReference type="InterPro" id="IPR006594">
    <property type="entry name" value="LisH"/>
</dbReference>
<dbReference type="GO" id="GO:0080008">
    <property type="term" value="C:Cul4-RING E3 ubiquitin ligase complex"/>
    <property type="evidence" value="ECO:0007669"/>
    <property type="project" value="TreeGrafter"/>
</dbReference>
<dbReference type="InterPro" id="IPR036034">
    <property type="entry name" value="PDZ_sf"/>
</dbReference>
<dbReference type="PROSITE" id="PS50106">
    <property type="entry name" value="PDZ"/>
    <property type="match status" value="1"/>
</dbReference>
<feature type="domain" description="PB1" evidence="8">
    <location>
        <begin position="3"/>
        <end position="85"/>
    </location>
</feature>
<feature type="compositionally biased region" description="Low complexity" evidence="6">
    <location>
        <begin position="1907"/>
        <end position="1919"/>
    </location>
</feature>
<dbReference type="SMART" id="SM00228">
    <property type="entry name" value="PDZ"/>
    <property type="match status" value="1"/>
</dbReference>
<dbReference type="Gene3D" id="2.30.42.10">
    <property type="match status" value="1"/>
</dbReference>
<evidence type="ECO:0000256" key="2">
    <source>
        <dbReference type="ARBA" id="ARBA00004906"/>
    </source>
</evidence>
<dbReference type="InterPro" id="IPR000270">
    <property type="entry name" value="PB1_dom"/>
</dbReference>
<comment type="caution">
    <text evidence="9">The sequence shown here is derived from an EMBL/GenBank/DDBJ whole genome shotgun (WGS) entry which is preliminary data.</text>
</comment>
<name>A0A8S9ZTL2_9BILA</name>
<evidence type="ECO:0000313" key="9">
    <source>
        <dbReference type="EMBL" id="KAF7636526.1"/>
    </source>
</evidence>
<dbReference type="InterPro" id="IPR053793">
    <property type="entry name" value="PB1-like"/>
</dbReference>
<dbReference type="CDD" id="cd06718">
    <property type="entry name" value="PDZ_Par6-like"/>
    <property type="match status" value="1"/>
</dbReference>
<feature type="region of interest" description="Disordered" evidence="6">
    <location>
        <begin position="1883"/>
        <end position="1932"/>
    </location>
</feature>
<comment type="subcellular location">
    <subcellularLocation>
        <location evidence="1">Nucleus</location>
    </subcellularLocation>
</comment>
<protein>
    <submittedName>
        <fullName evidence="9">LisH domain-containing protein</fullName>
    </submittedName>
</protein>
<dbReference type="SUPFAM" id="SSF48371">
    <property type="entry name" value="ARM repeat"/>
    <property type="match status" value="1"/>
</dbReference>
<feature type="compositionally biased region" description="Acidic residues" evidence="6">
    <location>
        <begin position="1954"/>
        <end position="2014"/>
    </location>
</feature>
<feature type="region of interest" description="Disordered" evidence="6">
    <location>
        <begin position="602"/>
        <end position="671"/>
    </location>
</feature>
<dbReference type="InterPro" id="IPR015943">
    <property type="entry name" value="WD40/YVTN_repeat-like_dom_sf"/>
</dbReference>
<feature type="compositionally biased region" description="Acidic residues" evidence="6">
    <location>
        <begin position="1885"/>
        <end position="1905"/>
    </location>
</feature>
<evidence type="ECO:0000256" key="5">
    <source>
        <dbReference type="ARBA" id="ARBA00023242"/>
    </source>
</evidence>
<evidence type="ECO:0000259" key="8">
    <source>
        <dbReference type="PROSITE" id="PS51745"/>
    </source>
</evidence>
<gene>
    <name evidence="9" type="ORF">Mgra_00004113</name>
</gene>
<dbReference type="GO" id="GO:0016567">
    <property type="term" value="P:protein ubiquitination"/>
    <property type="evidence" value="ECO:0007669"/>
    <property type="project" value="InterPro"/>
</dbReference>
<organism evidence="9 10">
    <name type="scientific">Meloidogyne graminicola</name>
    <dbReference type="NCBI Taxonomy" id="189291"/>
    <lineage>
        <taxon>Eukaryota</taxon>
        <taxon>Metazoa</taxon>
        <taxon>Ecdysozoa</taxon>
        <taxon>Nematoda</taxon>
        <taxon>Chromadorea</taxon>
        <taxon>Rhabditida</taxon>
        <taxon>Tylenchina</taxon>
        <taxon>Tylenchomorpha</taxon>
        <taxon>Tylenchoidea</taxon>
        <taxon>Meloidogynidae</taxon>
        <taxon>Meloidogyninae</taxon>
        <taxon>Meloidogyne</taxon>
    </lineage>
</organism>
<dbReference type="SUPFAM" id="SSF50156">
    <property type="entry name" value="PDZ domain-like"/>
    <property type="match status" value="1"/>
</dbReference>
<dbReference type="PANTHER" id="PTHR13129:SF4">
    <property type="entry name" value="DDB1- AND CUL4-ASSOCIATED FACTOR 1"/>
    <property type="match status" value="1"/>
</dbReference>
<evidence type="ECO:0000256" key="1">
    <source>
        <dbReference type="ARBA" id="ARBA00004123"/>
    </source>
</evidence>
<keyword evidence="5" id="KW-0539">Nucleus</keyword>
<dbReference type="Pfam" id="PF00595">
    <property type="entry name" value="PDZ"/>
    <property type="match status" value="1"/>
</dbReference>
<dbReference type="InterPro" id="IPR001478">
    <property type="entry name" value="PDZ"/>
</dbReference>
<dbReference type="OrthoDB" id="27563at2759"/>
<dbReference type="InterPro" id="IPR036322">
    <property type="entry name" value="WD40_repeat_dom_sf"/>
</dbReference>
<dbReference type="SMART" id="SM00667">
    <property type="entry name" value="LisH"/>
    <property type="match status" value="1"/>
</dbReference>
<dbReference type="Proteomes" id="UP000605970">
    <property type="component" value="Unassembled WGS sequence"/>
</dbReference>
<dbReference type="PANTHER" id="PTHR13129">
    <property type="entry name" value="VPRBP PROTEIN-RELATED"/>
    <property type="match status" value="1"/>
</dbReference>
<dbReference type="GO" id="GO:0005634">
    <property type="term" value="C:nucleus"/>
    <property type="evidence" value="ECO:0007669"/>
    <property type="project" value="UniProtKB-SubCell"/>
</dbReference>
<keyword evidence="10" id="KW-1185">Reference proteome</keyword>
<keyword evidence="4" id="KW-0833">Ubl conjugation pathway</keyword>
<dbReference type="Gene3D" id="2.130.10.10">
    <property type="entry name" value="YVTN repeat-like/Quinoprotein amine dehydrogenase"/>
    <property type="match status" value="1"/>
</dbReference>
<feature type="domain" description="PDZ" evidence="7">
    <location>
        <begin position="151"/>
        <end position="245"/>
    </location>
</feature>
<evidence type="ECO:0000256" key="4">
    <source>
        <dbReference type="ARBA" id="ARBA00022786"/>
    </source>
</evidence>
<dbReference type="EMBL" id="JABEBT010000029">
    <property type="protein sequence ID" value="KAF7636526.1"/>
    <property type="molecule type" value="Genomic_DNA"/>
</dbReference>
<dbReference type="Gene3D" id="3.10.20.90">
    <property type="entry name" value="Phosphatidylinositol 3-kinase Catalytic Subunit, Chain A, domain 1"/>
    <property type="match status" value="1"/>
</dbReference>
<proteinExistence type="inferred from homology"/>
<dbReference type="PROSITE" id="PS51745">
    <property type="entry name" value="PB1"/>
    <property type="match status" value="1"/>
</dbReference>
<dbReference type="SUPFAM" id="SSF50978">
    <property type="entry name" value="WD40 repeat-like"/>
    <property type="match status" value="1"/>
</dbReference>
<evidence type="ECO:0000256" key="6">
    <source>
        <dbReference type="SAM" id="MobiDB-lite"/>
    </source>
</evidence>